<dbReference type="Gene3D" id="3.40.50.2300">
    <property type="match status" value="1"/>
</dbReference>
<dbReference type="RefSeq" id="WP_013460933.1">
    <property type="nucleotide sequence ID" value="NC_014762.1"/>
</dbReference>
<feature type="domain" description="Response regulatory" evidence="8">
    <location>
        <begin position="4"/>
        <end position="118"/>
    </location>
</feature>
<evidence type="ECO:0000256" key="3">
    <source>
        <dbReference type="ARBA" id="ARBA00023015"/>
    </source>
</evidence>
<dbReference type="SUPFAM" id="SSF52172">
    <property type="entry name" value="CheY-like"/>
    <property type="match status" value="1"/>
</dbReference>
<evidence type="ECO:0000256" key="5">
    <source>
        <dbReference type="ARBA" id="ARBA00023163"/>
    </source>
</evidence>
<gene>
    <name evidence="10" type="ordered locus">Sulku_2076</name>
</gene>
<dbReference type="GO" id="GO:0006355">
    <property type="term" value="P:regulation of DNA-templated transcription"/>
    <property type="evidence" value="ECO:0007669"/>
    <property type="project" value="InterPro"/>
</dbReference>
<dbReference type="InterPro" id="IPR001867">
    <property type="entry name" value="OmpR/PhoB-type_DNA-bd"/>
</dbReference>
<dbReference type="InterPro" id="IPR011006">
    <property type="entry name" value="CheY-like_superfamily"/>
</dbReference>
<keyword evidence="2" id="KW-0902">Two-component regulatory system</keyword>
<evidence type="ECO:0000256" key="2">
    <source>
        <dbReference type="ARBA" id="ARBA00023012"/>
    </source>
</evidence>
<evidence type="ECO:0000256" key="7">
    <source>
        <dbReference type="PROSITE-ProRule" id="PRU01091"/>
    </source>
</evidence>
<reference evidence="10 11" key="1">
    <citation type="journal article" date="2012" name="Stand. Genomic Sci.">
        <title>Complete genome sequence of the sulfur compounds oxidizing chemolithoautotroph Sulfuricurvum kujiense type strain (YK-1(T)).</title>
        <authorList>
            <person name="Han C."/>
            <person name="Kotsyurbenko O."/>
            <person name="Chertkov O."/>
            <person name="Held B."/>
            <person name="Lapidus A."/>
            <person name="Nolan M."/>
            <person name="Lucas S."/>
            <person name="Hammon N."/>
            <person name="Deshpande S."/>
            <person name="Cheng J.F."/>
            <person name="Tapia R."/>
            <person name="Goodwin L.A."/>
            <person name="Pitluck S."/>
            <person name="Liolios K."/>
            <person name="Pagani I."/>
            <person name="Ivanova N."/>
            <person name="Mavromatis K."/>
            <person name="Mikhailova N."/>
            <person name="Pati A."/>
            <person name="Chen A."/>
            <person name="Palaniappan K."/>
            <person name="Land M."/>
            <person name="Hauser L."/>
            <person name="Chang Y.J."/>
            <person name="Jeffries C.D."/>
            <person name="Brambilla E.M."/>
            <person name="Rohde M."/>
            <person name="Spring S."/>
            <person name="Sikorski J."/>
            <person name="Goker M."/>
            <person name="Woyke T."/>
            <person name="Bristow J."/>
            <person name="Eisen J.A."/>
            <person name="Markowitz V."/>
            <person name="Hugenholtz P."/>
            <person name="Kyrpides N.C."/>
            <person name="Klenk H.P."/>
            <person name="Detter J.C."/>
        </authorList>
    </citation>
    <scope>NUCLEOTIDE SEQUENCE [LARGE SCALE GENOMIC DNA]</scope>
    <source>
        <strain evidence="11">ATCC BAA-921 / DSM 16994 / JCM 11577 / YK-1</strain>
    </source>
</reference>
<dbReference type="PANTHER" id="PTHR48111:SF1">
    <property type="entry name" value="TWO-COMPONENT RESPONSE REGULATOR ORR33"/>
    <property type="match status" value="1"/>
</dbReference>
<dbReference type="SMART" id="SM00448">
    <property type="entry name" value="REC"/>
    <property type="match status" value="1"/>
</dbReference>
<dbReference type="Gene3D" id="1.10.10.10">
    <property type="entry name" value="Winged helix-like DNA-binding domain superfamily/Winged helix DNA-binding domain"/>
    <property type="match status" value="1"/>
</dbReference>
<sequence length="218" mass="24932">MLTKILVLEDDLLFGESIADVLEEEGFEVVLCRNGQNALDETYKNRFDLYLLDINVPLIDGLSLLQELRRANDHTPTIYLSSHQEIETITKAFDFGAEDYLKKPFNTDELLVRIHALLRRTKGKTRHCAGELCLDEAHKCVLMEGRELSLSLKEYQLMALFIRNAGEIVTKEAIMDTLWNPSEMISDGAIRVYITRLKQEIGSERILNIRGVGYRLVS</sequence>
<evidence type="ECO:0000256" key="4">
    <source>
        <dbReference type="ARBA" id="ARBA00023125"/>
    </source>
</evidence>
<dbReference type="AlphaFoldDB" id="E4U2X2"/>
<feature type="modified residue" description="4-aspartylphosphate" evidence="6">
    <location>
        <position position="53"/>
    </location>
</feature>
<organism evidence="10 11">
    <name type="scientific">Sulfuricurvum kujiense (strain ATCC BAA-921 / DSM 16994 / JCM 11577 / YK-1)</name>
    <dbReference type="NCBI Taxonomy" id="709032"/>
    <lineage>
        <taxon>Bacteria</taxon>
        <taxon>Pseudomonadati</taxon>
        <taxon>Campylobacterota</taxon>
        <taxon>Epsilonproteobacteria</taxon>
        <taxon>Campylobacterales</taxon>
        <taxon>Sulfurimonadaceae</taxon>
        <taxon>Sulfuricurvum</taxon>
    </lineage>
</organism>
<dbReference type="PANTHER" id="PTHR48111">
    <property type="entry name" value="REGULATOR OF RPOS"/>
    <property type="match status" value="1"/>
</dbReference>
<keyword evidence="11" id="KW-1185">Reference proteome</keyword>
<dbReference type="PROSITE" id="PS51755">
    <property type="entry name" value="OMPR_PHOB"/>
    <property type="match status" value="1"/>
</dbReference>
<protein>
    <submittedName>
        <fullName evidence="10">Two component transcriptional regulator, winged helix family</fullName>
    </submittedName>
</protein>
<accession>E4U2X2</accession>
<dbReference type="KEGG" id="sku:Sulku_2076"/>
<evidence type="ECO:0000259" key="8">
    <source>
        <dbReference type="PROSITE" id="PS50110"/>
    </source>
</evidence>
<evidence type="ECO:0000256" key="1">
    <source>
        <dbReference type="ARBA" id="ARBA00022553"/>
    </source>
</evidence>
<dbReference type="eggNOG" id="COG0745">
    <property type="taxonomic scope" value="Bacteria"/>
</dbReference>
<dbReference type="InterPro" id="IPR039420">
    <property type="entry name" value="WalR-like"/>
</dbReference>
<proteinExistence type="predicted"/>
<keyword evidence="3" id="KW-0805">Transcription regulation</keyword>
<evidence type="ECO:0000256" key="6">
    <source>
        <dbReference type="PROSITE-ProRule" id="PRU00169"/>
    </source>
</evidence>
<dbReference type="EMBL" id="CP002355">
    <property type="protein sequence ID" value="ADR34736.1"/>
    <property type="molecule type" value="Genomic_DNA"/>
</dbReference>
<evidence type="ECO:0000259" key="9">
    <source>
        <dbReference type="PROSITE" id="PS51755"/>
    </source>
</evidence>
<dbReference type="STRING" id="709032.Sulku_2076"/>
<dbReference type="InterPro" id="IPR036388">
    <property type="entry name" value="WH-like_DNA-bd_sf"/>
</dbReference>
<evidence type="ECO:0000313" key="10">
    <source>
        <dbReference type="EMBL" id="ADR34736.1"/>
    </source>
</evidence>
<feature type="domain" description="OmpR/PhoB-type" evidence="9">
    <location>
        <begin position="123"/>
        <end position="218"/>
    </location>
</feature>
<keyword evidence="4 7" id="KW-0238">DNA-binding</keyword>
<keyword evidence="1 6" id="KW-0597">Phosphoprotein</keyword>
<dbReference type="GO" id="GO:0000156">
    <property type="term" value="F:phosphorelay response regulator activity"/>
    <property type="evidence" value="ECO:0007669"/>
    <property type="project" value="TreeGrafter"/>
</dbReference>
<dbReference type="GO" id="GO:0032993">
    <property type="term" value="C:protein-DNA complex"/>
    <property type="evidence" value="ECO:0007669"/>
    <property type="project" value="TreeGrafter"/>
</dbReference>
<dbReference type="Pfam" id="PF00486">
    <property type="entry name" value="Trans_reg_C"/>
    <property type="match status" value="1"/>
</dbReference>
<dbReference type="Proteomes" id="UP000008721">
    <property type="component" value="Chromosome"/>
</dbReference>
<dbReference type="GO" id="GO:0005829">
    <property type="term" value="C:cytosol"/>
    <property type="evidence" value="ECO:0007669"/>
    <property type="project" value="TreeGrafter"/>
</dbReference>
<feature type="DNA-binding region" description="OmpR/PhoB-type" evidence="7">
    <location>
        <begin position="123"/>
        <end position="218"/>
    </location>
</feature>
<dbReference type="PROSITE" id="PS50110">
    <property type="entry name" value="RESPONSE_REGULATORY"/>
    <property type="match status" value="1"/>
</dbReference>
<dbReference type="InterPro" id="IPR001789">
    <property type="entry name" value="Sig_transdc_resp-reg_receiver"/>
</dbReference>
<dbReference type="GO" id="GO:0000976">
    <property type="term" value="F:transcription cis-regulatory region binding"/>
    <property type="evidence" value="ECO:0007669"/>
    <property type="project" value="TreeGrafter"/>
</dbReference>
<dbReference type="HOGENOM" id="CLU_000445_30_3_7"/>
<name>E4U2X2_SULKY</name>
<dbReference type="CDD" id="cd00383">
    <property type="entry name" value="trans_reg_C"/>
    <property type="match status" value="1"/>
</dbReference>
<dbReference type="SMART" id="SM00862">
    <property type="entry name" value="Trans_reg_C"/>
    <property type="match status" value="1"/>
</dbReference>
<keyword evidence="5" id="KW-0804">Transcription</keyword>
<evidence type="ECO:0000313" key="11">
    <source>
        <dbReference type="Proteomes" id="UP000008721"/>
    </source>
</evidence>
<dbReference type="Pfam" id="PF00072">
    <property type="entry name" value="Response_reg"/>
    <property type="match status" value="1"/>
</dbReference>